<name>A0A7J0CVM5_STRMI</name>
<sequence>MTVVDEEVREEGTHLQLGDPDLPSLRCPHLQWPQNPELHNCTVTRSRQRAMAEVVQVTAI</sequence>
<proteinExistence type="predicted"/>
<dbReference type="Proteomes" id="UP000498740">
    <property type="component" value="Unassembled WGS sequence"/>
</dbReference>
<comment type="caution">
    <text evidence="2">The sequence shown here is derived from an EMBL/GenBank/DDBJ whole genome shotgun (WGS) entry which is preliminary data.</text>
</comment>
<organism evidence="2 3">
    <name type="scientific">Streptomyces microflavus</name>
    <name type="common">Streptomyces lipmanii</name>
    <dbReference type="NCBI Taxonomy" id="1919"/>
    <lineage>
        <taxon>Bacteria</taxon>
        <taxon>Bacillati</taxon>
        <taxon>Actinomycetota</taxon>
        <taxon>Actinomycetes</taxon>
        <taxon>Kitasatosporales</taxon>
        <taxon>Streptomycetaceae</taxon>
        <taxon>Streptomyces</taxon>
    </lineage>
</organism>
<dbReference type="AlphaFoldDB" id="A0A7J0CVM5"/>
<dbReference type="EMBL" id="BLWD01000001">
    <property type="protein sequence ID" value="GFN06576.1"/>
    <property type="molecule type" value="Genomic_DNA"/>
</dbReference>
<feature type="region of interest" description="Disordered" evidence="1">
    <location>
        <begin position="1"/>
        <end position="20"/>
    </location>
</feature>
<protein>
    <submittedName>
        <fullName evidence="2">Uncharacterized protein</fullName>
    </submittedName>
</protein>
<evidence type="ECO:0000313" key="2">
    <source>
        <dbReference type="EMBL" id="GFN06576.1"/>
    </source>
</evidence>
<reference evidence="2 3" key="1">
    <citation type="submission" date="2020-05" db="EMBL/GenBank/DDBJ databases">
        <title>Whole genome shotgun sequence of Streptomyces microflavus NBRC 13062.</title>
        <authorList>
            <person name="Komaki H."/>
            <person name="Tamura T."/>
        </authorList>
    </citation>
    <scope>NUCLEOTIDE SEQUENCE [LARGE SCALE GENOMIC DNA]</scope>
    <source>
        <strain evidence="2 3">NBRC 13062</strain>
    </source>
</reference>
<evidence type="ECO:0000313" key="3">
    <source>
        <dbReference type="Proteomes" id="UP000498740"/>
    </source>
</evidence>
<accession>A0A7J0CVM5</accession>
<gene>
    <name evidence="2" type="ORF">Smic_51320</name>
</gene>
<evidence type="ECO:0000256" key="1">
    <source>
        <dbReference type="SAM" id="MobiDB-lite"/>
    </source>
</evidence>